<dbReference type="RefSeq" id="WP_059055242.1">
    <property type="nucleotide sequence ID" value="NZ_LOJF01000010.1"/>
</dbReference>
<dbReference type="Pfam" id="PF12760">
    <property type="entry name" value="Zn_ribbon_IS1595"/>
    <property type="match status" value="1"/>
</dbReference>
<dbReference type="InterPro" id="IPR024442">
    <property type="entry name" value="Transposase_Zn_ribbon"/>
</dbReference>
<dbReference type="OrthoDB" id="5365332at2"/>
<proteinExistence type="predicted"/>
<keyword evidence="3" id="KW-1185">Reference proteome</keyword>
<protein>
    <recommendedName>
        <fullName evidence="1">Transposase zinc-ribbon domain-containing protein</fullName>
    </recommendedName>
</protein>
<evidence type="ECO:0000259" key="1">
    <source>
        <dbReference type="Pfam" id="PF12760"/>
    </source>
</evidence>
<evidence type="ECO:0000313" key="2">
    <source>
        <dbReference type="EMBL" id="KUH58214.1"/>
    </source>
</evidence>
<dbReference type="EMBL" id="LOJF01000010">
    <property type="protein sequence ID" value="KUH58214.1"/>
    <property type="molecule type" value="Genomic_DNA"/>
</dbReference>
<organism evidence="2 3">
    <name type="scientific">Tractidigestivibacter scatoligenes</name>
    <name type="common">Olsenella scatoligenes</name>
    <dbReference type="NCBI Taxonomy" id="1299998"/>
    <lineage>
        <taxon>Bacteria</taxon>
        <taxon>Bacillati</taxon>
        <taxon>Actinomycetota</taxon>
        <taxon>Coriobacteriia</taxon>
        <taxon>Coriobacteriales</taxon>
        <taxon>Atopobiaceae</taxon>
        <taxon>Tractidigestivibacter</taxon>
    </lineage>
</organism>
<comment type="caution">
    <text evidence="2">The sequence shown here is derived from an EMBL/GenBank/DDBJ whole genome shotgun (WGS) entry which is preliminary data.</text>
</comment>
<dbReference type="Proteomes" id="UP000054078">
    <property type="component" value="Unassembled WGS sequence"/>
</dbReference>
<feature type="domain" description="Transposase zinc-ribbon" evidence="1">
    <location>
        <begin position="27"/>
        <end position="73"/>
    </location>
</feature>
<dbReference type="STRING" id="1299998.AUL39_08365"/>
<gene>
    <name evidence="2" type="ORF">AUL39_08365</name>
</gene>
<reference evidence="2 3" key="1">
    <citation type="submission" date="2015-12" db="EMBL/GenBank/DDBJ databases">
        <title>Draft Genome Sequence of Olsenella scatoligenes SK9K4T; a Producer of 3-Methylindole- (skatole) and 4-Methylphenol- (p-cresol) Isolated from Pig Feces.</title>
        <authorList>
            <person name="Li X."/>
            <person name="Borg B."/>
            <person name="Canibe N."/>
        </authorList>
    </citation>
    <scope>NUCLEOTIDE SEQUENCE [LARGE SCALE GENOMIC DNA]</scope>
    <source>
        <strain evidence="2 3">SK9K4</strain>
    </source>
</reference>
<sequence>MASLSARMVEAADGGDGDLLSWVARYGDEGSCEEALMRLRFPGGWACPRCGNRRCSPVAGRPRKRQCTRCRLQFSVTSGTPMQGLRLPLPT</sequence>
<evidence type="ECO:0000313" key="3">
    <source>
        <dbReference type="Proteomes" id="UP000054078"/>
    </source>
</evidence>
<accession>A0A124EGQ4</accession>
<dbReference type="AlphaFoldDB" id="A0A124EGQ4"/>
<name>A0A124EGQ4_TRASO</name>